<evidence type="ECO:0000256" key="12">
    <source>
        <dbReference type="RuleBase" id="RU003357"/>
    </source>
</evidence>
<dbReference type="Gene3D" id="2.40.170.20">
    <property type="entry name" value="TonB-dependent receptor, beta-barrel domain"/>
    <property type="match status" value="1"/>
</dbReference>
<evidence type="ECO:0000256" key="11">
    <source>
        <dbReference type="PROSITE-ProRule" id="PRU01360"/>
    </source>
</evidence>
<proteinExistence type="inferred from homology"/>
<evidence type="ECO:0000256" key="3">
    <source>
        <dbReference type="ARBA" id="ARBA00022452"/>
    </source>
</evidence>
<evidence type="ECO:0000259" key="14">
    <source>
        <dbReference type="Pfam" id="PF00593"/>
    </source>
</evidence>
<keyword evidence="8 12" id="KW-0798">TonB box</keyword>
<feature type="domain" description="TonB-dependent receptor plug" evidence="15">
    <location>
        <begin position="68"/>
        <end position="173"/>
    </location>
</feature>
<evidence type="ECO:0000259" key="15">
    <source>
        <dbReference type="Pfam" id="PF07715"/>
    </source>
</evidence>
<dbReference type="InterPro" id="IPR012910">
    <property type="entry name" value="Plug_dom"/>
</dbReference>
<dbReference type="SUPFAM" id="SSF56935">
    <property type="entry name" value="Porins"/>
    <property type="match status" value="1"/>
</dbReference>
<evidence type="ECO:0000256" key="6">
    <source>
        <dbReference type="ARBA" id="ARBA00023004"/>
    </source>
</evidence>
<dbReference type="RefSeq" id="WP_154377873.1">
    <property type="nucleotide sequence ID" value="NZ_WKJK01000007.1"/>
</dbReference>
<dbReference type="PANTHER" id="PTHR32552">
    <property type="entry name" value="FERRICHROME IRON RECEPTOR-RELATED"/>
    <property type="match status" value="1"/>
</dbReference>
<evidence type="ECO:0000256" key="2">
    <source>
        <dbReference type="ARBA" id="ARBA00022448"/>
    </source>
</evidence>
<evidence type="ECO:0000256" key="8">
    <source>
        <dbReference type="ARBA" id="ARBA00023077"/>
    </source>
</evidence>
<evidence type="ECO:0000313" key="16">
    <source>
        <dbReference type="EMBL" id="MRW91466.1"/>
    </source>
</evidence>
<dbReference type="Pfam" id="PF00593">
    <property type="entry name" value="TonB_dep_Rec_b-barrel"/>
    <property type="match status" value="1"/>
</dbReference>
<keyword evidence="13" id="KW-0732">Signal</keyword>
<comment type="similarity">
    <text evidence="11 12">Belongs to the TonB-dependent receptor family.</text>
</comment>
<reference evidence="16 17" key="1">
    <citation type="submission" date="2019-11" db="EMBL/GenBank/DDBJ databases">
        <title>Novel species isolated from a subtropical stream in China.</title>
        <authorList>
            <person name="Lu H."/>
        </authorList>
    </citation>
    <scope>NUCLEOTIDE SEQUENCE [LARGE SCALE GENOMIC DNA]</scope>
    <source>
        <strain evidence="16 17">FT80W</strain>
    </source>
</reference>
<keyword evidence="10 11" id="KW-0998">Cell outer membrane</keyword>
<keyword evidence="5 11" id="KW-0812">Transmembrane</keyword>
<evidence type="ECO:0000256" key="7">
    <source>
        <dbReference type="ARBA" id="ARBA00023065"/>
    </source>
</evidence>
<keyword evidence="4" id="KW-0410">Iron transport</keyword>
<comment type="subcellular location">
    <subcellularLocation>
        <location evidence="1 11">Cell outer membrane</location>
        <topology evidence="1 11">Multi-pass membrane protein</topology>
    </subcellularLocation>
</comment>
<sequence>MNHPRLTERAITRSLIAAGIVLALPLGAIAQTAAQTAAITDATATKADDAPVEPVVVVTAFKRSSTLLKTPAALSVLSGDNLREQGVNDLTNIQDVIPGLVIANTMDGVQVAMRGVQANDTSSKGEQDIAFNVDGVNIGRGNARGGAFFDIDRIEVLRGPQGTLYGRSSTGGAINVITNKPQLGQTSGYAKLEFGNFNAQRAEAAINIPLGEMLAFRAAGVSNTRDGYSHPIDYTTSYNGTTYYFPASASSVKNDQRDRAGRFSLLFKPVSDTTLQLTQTVSHQGGTGTSQALETQMQAHNDTGSAALNILPNPVQAFLDSHNSNTAAVLDTRLSDIQLKVLGSHQYLNYRQQLPSAQDVYANGLYRITPYFGDDAFGPAFNFRLNHHQVRTDQFETTIANADASTIEYVAGVNWYREKAGENGQNWNALLWDPLDTATYLSQSGPVNLTTHESKSVFGQATWHLNERVGIIGGLRYTNSDVRRVGTFALPFNFNAGFPPPPYGDDQGNAICVYPNSCVGALNNGEAKDSKVTWKVGLNYQMAPEHLFYTSVATGFKAGGFNDYDPATKTLGQYAASSLTAYEVGYKGRLLPALTLSSSLYYYDFSKNQIAGVTNFVGGQSSPYTQTVPTKIYGWENEGSYKLARETTLSGSVALLHTKFVHFLAGKNAFVGDPIDFSGQELDSSPKLTATLSISHAINLGNGAKVKLRASSKYSSSYLLSDLGNGVRYRQPSFTRSEASVAYEPAQSSVKVQLFVTNIENKIQRTGGLTGYDNSGSPYGGSGSTTFSSMPANNLAFNVNEPRMYGIRLSTDF</sequence>
<keyword evidence="7" id="KW-0406">Ion transport</keyword>
<dbReference type="EMBL" id="WKJK01000007">
    <property type="protein sequence ID" value="MRW91466.1"/>
    <property type="molecule type" value="Genomic_DNA"/>
</dbReference>
<evidence type="ECO:0000313" key="17">
    <source>
        <dbReference type="Proteomes" id="UP000433309"/>
    </source>
</evidence>
<dbReference type="Pfam" id="PF07715">
    <property type="entry name" value="Plug"/>
    <property type="match status" value="1"/>
</dbReference>
<evidence type="ECO:0000256" key="4">
    <source>
        <dbReference type="ARBA" id="ARBA00022496"/>
    </source>
</evidence>
<evidence type="ECO:0000256" key="9">
    <source>
        <dbReference type="ARBA" id="ARBA00023136"/>
    </source>
</evidence>
<evidence type="ECO:0000256" key="10">
    <source>
        <dbReference type="ARBA" id="ARBA00023237"/>
    </source>
</evidence>
<dbReference type="GO" id="GO:0006826">
    <property type="term" value="P:iron ion transport"/>
    <property type="evidence" value="ECO:0007669"/>
    <property type="project" value="UniProtKB-KW"/>
</dbReference>
<feature type="domain" description="TonB-dependent receptor-like beta-barrel" evidence="14">
    <location>
        <begin position="322"/>
        <end position="759"/>
    </location>
</feature>
<dbReference type="GO" id="GO:0009279">
    <property type="term" value="C:cell outer membrane"/>
    <property type="evidence" value="ECO:0007669"/>
    <property type="project" value="UniProtKB-SubCell"/>
</dbReference>
<name>A0A6I2L4D5_9BURK</name>
<keyword evidence="2 11" id="KW-0813">Transport</keyword>
<dbReference type="PROSITE" id="PS52016">
    <property type="entry name" value="TONB_DEPENDENT_REC_3"/>
    <property type="match status" value="1"/>
</dbReference>
<feature type="chain" id="PRO_5026158300" evidence="13">
    <location>
        <begin position="31"/>
        <end position="813"/>
    </location>
</feature>
<comment type="caution">
    <text evidence="16">The sequence shown here is derived from an EMBL/GenBank/DDBJ whole genome shotgun (WGS) entry which is preliminary data.</text>
</comment>
<dbReference type="InterPro" id="IPR039426">
    <property type="entry name" value="TonB-dep_rcpt-like"/>
</dbReference>
<keyword evidence="16" id="KW-0675">Receptor</keyword>
<evidence type="ECO:0000256" key="5">
    <source>
        <dbReference type="ARBA" id="ARBA00022692"/>
    </source>
</evidence>
<protein>
    <submittedName>
        <fullName evidence="16">TonB-dependent receptor plug domain-containing protein</fullName>
    </submittedName>
</protein>
<organism evidence="16 17">
    <name type="scientific">Duganella guangzhouensis</name>
    <dbReference type="NCBI Taxonomy" id="2666084"/>
    <lineage>
        <taxon>Bacteria</taxon>
        <taxon>Pseudomonadati</taxon>
        <taxon>Pseudomonadota</taxon>
        <taxon>Betaproteobacteria</taxon>
        <taxon>Burkholderiales</taxon>
        <taxon>Oxalobacteraceae</taxon>
        <taxon>Telluria group</taxon>
        <taxon>Duganella</taxon>
    </lineage>
</organism>
<keyword evidence="9 11" id="KW-0472">Membrane</keyword>
<keyword evidence="6" id="KW-0408">Iron</keyword>
<dbReference type="PANTHER" id="PTHR32552:SF81">
    <property type="entry name" value="TONB-DEPENDENT OUTER MEMBRANE RECEPTOR"/>
    <property type="match status" value="1"/>
</dbReference>
<evidence type="ECO:0000256" key="1">
    <source>
        <dbReference type="ARBA" id="ARBA00004571"/>
    </source>
</evidence>
<dbReference type="AlphaFoldDB" id="A0A6I2L4D5"/>
<keyword evidence="17" id="KW-1185">Reference proteome</keyword>
<dbReference type="InterPro" id="IPR000531">
    <property type="entry name" value="Beta-barrel_TonB"/>
</dbReference>
<keyword evidence="3 11" id="KW-1134">Transmembrane beta strand</keyword>
<gene>
    <name evidence="16" type="ORF">GJ699_15850</name>
</gene>
<accession>A0A6I2L4D5</accession>
<feature type="signal peptide" evidence="13">
    <location>
        <begin position="1"/>
        <end position="30"/>
    </location>
</feature>
<dbReference type="Proteomes" id="UP000433309">
    <property type="component" value="Unassembled WGS sequence"/>
</dbReference>
<evidence type="ECO:0000256" key="13">
    <source>
        <dbReference type="SAM" id="SignalP"/>
    </source>
</evidence>
<dbReference type="InterPro" id="IPR036942">
    <property type="entry name" value="Beta-barrel_TonB_sf"/>
</dbReference>